<feature type="binding site" evidence="4">
    <location>
        <position position="233"/>
    </location>
    <ligand>
        <name>pyridoxal 5'-phosphate</name>
        <dbReference type="ChEBI" id="CHEBI:597326"/>
    </ligand>
</feature>
<feature type="binding site" evidence="4">
    <location>
        <position position="319"/>
    </location>
    <ligand>
        <name>pyridoxal 5'-phosphate</name>
        <dbReference type="ChEBI" id="CHEBI:597326"/>
    </ligand>
</feature>
<dbReference type="HAMAP" id="MF_01970">
    <property type="entry name" value="Kynureninase"/>
    <property type="match status" value="1"/>
</dbReference>
<keyword evidence="1 4" id="KW-0662">Pyridine nucleotide biosynthesis</keyword>
<gene>
    <name evidence="4" type="primary">BNA5</name>
    <name evidence="6" type="ORF">WICPIJ_006609</name>
</gene>
<dbReference type="NCBIfam" id="TIGR01814">
    <property type="entry name" value="kynureninase"/>
    <property type="match status" value="1"/>
</dbReference>
<dbReference type="GO" id="GO:0043420">
    <property type="term" value="P:anthranilate metabolic process"/>
    <property type="evidence" value="ECO:0007669"/>
    <property type="project" value="UniProtKB-UniRule"/>
</dbReference>
<keyword evidence="3 4" id="KW-0663">Pyridoxal phosphate</keyword>
<comment type="pathway">
    <text evidence="4 5">Amino-acid degradation; L-kynurenine degradation; L-alanine and anthranilate from L-kynurenine: step 1/1.</text>
</comment>
<dbReference type="EMBL" id="JAEUBG010003692">
    <property type="protein sequence ID" value="KAH3682423.1"/>
    <property type="molecule type" value="Genomic_DNA"/>
</dbReference>
<feature type="modified residue" description="N6-(pyridoxal phosphate)lysine" evidence="4">
    <location>
        <position position="256"/>
    </location>
</feature>
<comment type="caution">
    <text evidence="6">The sequence shown here is derived from an EMBL/GenBank/DDBJ whole genome shotgun (WGS) entry which is preliminary data.</text>
</comment>
<organism evidence="6 7">
    <name type="scientific">Wickerhamomyces pijperi</name>
    <name type="common">Yeast</name>
    <name type="synonym">Pichia pijperi</name>
    <dbReference type="NCBI Taxonomy" id="599730"/>
    <lineage>
        <taxon>Eukaryota</taxon>
        <taxon>Fungi</taxon>
        <taxon>Dikarya</taxon>
        <taxon>Ascomycota</taxon>
        <taxon>Saccharomycotina</taxon>
        <taxon>Saccharomycetes</taxon>
        <taxon>Phaffomycetales</taxon>
        <taxon>Wickerhamomycetaceae</taxon>
        <taxon>Wickerhamomyces</taxon>
    </lineage>
</organism>
<evidence type="ECO:0000256" key="2">
    <source>
        <dbReference type="ARBA" id="ARBA00022801"/>
    </source>
</evidence>
<dbReference type="Gene3D" id="3.90.1150.10">
    <property type="entry name" value="Aspartate Aminotransferase, domain 1"/>
    <property type="match status" value="1"/>
</dbReference>
<comment type="catalytic activity">
    <reaction evidence="5">
        <text>3-hydroxy-L-kynurenine + H2O = 3-hydroxyanthranilate + L-alanine + H(+)</text>
        <dbReference type="Rhea" id="RHEA:25143"/>
        <dbReference type="ChEBI" id="CHEBI:15377"/>
        <dbReference type="ChEBI" id="CHEBI:15378"/>
        <dbReference type="ChEBI" id="CHEBI:36559"/>
        <dbReference type="ChEBI" id="CHEBI:57972"/>
        <dbReference type="ChEBI" id="CHEBI:58125"/>
        <dbReference type="EC" id="3.7.1.3"/>
    </reaction>
</comment>
<dbReference type="EC" id="3.7.1.3" evidence="4 5"/>
<dbReference type="GO" id="GO:0005737">
    <property type="term" value="C:cytoplasm"/>
    <property type="evidence" value="ECO:0007669"/>
    <property type="project" value="UniProtKB-SubCell"/>
</dbReference>
<evidence type="ECO:0000313" key="7">
    <source>
        <dbReference type="Proteomes" id="UP000774326"/>
    </source>
</evidence>
<dbReference type="GO" id="GO:0019805">
    <property type="term" value="P:quinolinate biosynthetic process"/>
    <property type="evidence" value="ECO:0007669"/>
    <property type="project" value="UniProtKB-UniRule"/>
</dbReference>
<dbReference type="PANTHER" id="PTHR14084:SF0">
    <property type="entry name" value="KYNURENINASE"/>
    <property type="match status" value="1"/>
</dbReference>
<proteinExistence type="inferred from homology"/>
<dbReference type="SUPFAM" id="SSF53383">
    <property type="entry name" value="PLP-dependent transferases"/>
    <property type="match status" value="1"/>
</dbReference>
<comment type="catalytic activity">
    <reaction evidence="4 5">
        <text>L-kynurenine + H2O = anthranilate + L-alanine + H(+)</text>
        <dbReference type="Rhea" id="RHEA:16813"/>
        <dbReference type="ChEBI" id="CHEBI:15377"/>
        <dbReference type="ChEBI" id="CHEBI:15378"/>
        <dbReference type="ChEBI" id="CHEBI:16567"/>
        <dbReference type="ChEBI" id="CHEBI:57959"/>
        <dbReference type="ChEBI" id="CHEBI:57972"/>
        <dbReference type="EC" id="3.7.1.3"/>
    </reaction>
</comment>
<evidence type="ECO:0000313" key="6">
    <source>
        <dbReference type="EMBL" id="KAH3682423.1"/>
    </source>
</evidence>
<evidence type="ECO:0000256" key="5">
    <source>
        <dbReference type="PIRNR" id="PIRNR038800"/>
    </source>
</evidence>
<comment type="cofactor">
    <cofactor evidence="4 5">
        <name>pyridoxal 5'-phosphate</name>
        <dbReference type="ChEBI" id="CHEBI:597326"/>
    </cofactor>
</comment>
<evidence type="ECO:0000256" key="4">
    <source>
        <dbReference type="HAMAP-Rule" id="MF_03017"/>
    </source>
</evidence>
<dbReference type="PIRSF" id="PIRSF038800">
    <property type="entry name" value="KYNU"/>
    <property type="match status" value="1"/>
</dbReference>
<feature type="binding site" evidence="4">
    <location>
        <position position="255"/>
    </location>
    <ligand>
        <name>pyridoxal 5'-phosphate</name>
        <dbReference type="ChEBI" id="CHEBI:597326"/>
    </ligand>
</feature>
<feature type="binding site" evidence="4">
    <location>
        <position position="117"/>
    </location>
    <ligand>
        <name>pyridoxal 5'-phosphate</name>
        <dbReference type="ChEBI" id="CHEBI:597326"/>
    </ligand>
</feature>
<dbReference type="Proteomes" id="UP000774326">
    <property type="component" value="Unassembled WGS sequence"/>
</dbReference>
<evidence type="ECO:0000256" key="3">
    <source>
        <dbReference type="ARBA" id="ARBA00022898"/>
    </source>
</evidence>
<feature type="binding site" evidence="4">
    <location>
        <begin position="145"/>
        <end position="148"/>
    </location>
    <ligand>
        <name>pyridoxal 5'-phosphate</name>
        <dbReference type="ChEBI" id="CHEBI:597326"/>
    </ligand>
</feature>
<dbReference type="GO" id="GO:0097053">
    <property type="term" value="P:L-kynurenine catabolic process"/>
    <property type="evidence" value="ECO:0007669"/>
    <property type="project" value="UniProtKB-UniRule"/>
</dbReference>
<keyword evidence="4 5" id="KW-0963">Cytoplasm</keyword>
<feature type="binding site" evidence="4">
    <location>
        <position position="291"/>
    </location>
    <ligand>
        <name>pyridoxal 5'-phosphate</name>
        <dbReference type="ChEBI" id="CHEBI:597326"/>
    </ligand>
</feature>
<feature type="binding site" evidence="4">
    <location>
        <position position="118"/>
    </location>
    <ligand>
        <name>pyridoxal 5'-phosphate</name>
        <dbReference type="ChEBI" id="CHEBI:597326"/>
    </ligand>
</feature>
<feature type="binding site" evidence="4">
    <location>
        <position position="230"/>
    </location>
    <ligand>
        <name>pyridoxal 5'-phosphate</name>
        <dbReference type="ChEBI" id="CHEBI:597326"/>
    </ligand>
</feature>
<comment type="subunit">
    <text evidence="4 5">Homodimer.</text>
</comment>
<reference evidence="6" key="2">
    <citation type="submission" date="2021-01" db="EMBL/GenBank/DDBJ databases">
        <authorList>
            <person name="Schikora-Tamarit M.A."/>
        </authorList>
    </citation>
    <scope>NUCLEOTIDE SEQUENCE</scope>
    <source>
        <strain evidence="6">CBS2887</strain>
    </source>
</reference>
<evidence type="ECO:0000256" key="1">
    <source>
        <dbReference type="ARBA" id="ARBA00022642"/>
    </source>
</evidence>
<dbReference type="Gene3D" id="3.40.640.10">
    <property type="entry name" value="Type I PLP-dependent aspartate aminotransferase-like (Major domain)"/>
    <property type="match status" value="1"/>
</dbReference>
<dbReference type="AlphaFoldDB" id="A0A9P8Q1D3"/>
<dbReference type="GO" id="GO:0034354">
    <property type="term" value="P:'de novo' NAD+ biosynthetic process from L-tryptophan"/>
    <property type="evidence" value="ECO:0007669"/>
    <property type="project" value="UniProtKB-UniRule"/>
</dbReference>
<keyword evidence="7" id="KW-1185">Reference proteome</keyword>
<dbReference type="PANTHER" id="PTHR14084">
    <property type="entry name" value="KYNURENINASE"/>
    <property type="match status" value="1"/>
</dbReference>
<comment type="similarity">
    <text evidence="4 5">Belongs to the kynureninase family.</text>
</comment>
<dbReference type="GO" id="GO:0030170">
    <property type="term" value="F:pyridoxal phosphate binding"/>
    <property type="evidence" value="ECO:0007669"/>
    <property type="project" value="UniProtKB-UniRule"/>
</dbReference>
<comment type="subcellular location">
    <subcellularLocation>
        <location evidence="4 5">Cytoplasm</location>
    </subcellularLocation>
</comment>
<dbReference type="InterPro" id="IPR015424">
    <property type="entry name" value="PyrdxlP-dep_Trfase"/>
</dbReference>
<dbReference type="InterPro" id="IPR010111">
    <property type="entry name" value="Kynureninase"/>
</dbReference>
<dbReference type="GO" id="GO:0019441">
    <property type="term" value="P:L-tryptophan catabolic process to kynurenine"/>
    <property type="evidence" value="ECO:0007669"/>
    <property type="project" value="TreeGrafter"/>
</dbReference>
<dbReference type="OrthoDB" id="5978656at2759"/>
<dbReference type="FunFam" id="3.40.640.10:FF:000031">
    <property type="entry name" value="Kynureninase"/>
    <property type="match status" value="1"/>
</dbReference>
<dbReference type="GO" id="GO:0030429">
    <property type="term" value="F:kynureninase activity"/>
    <property type="evidence" value="ECO:0007669"/>
    <property type="project" value="UniProtKB-UniRule"/>
</dbReference>
<accession>A0A9P8Q1D3</accession>
<comment type="pathway">
    <text evidence="4 5">Cofactor biosynthesis; NAD(+) biosynthesis; quinolinate from L-kynurenine: step 2/3.</text>
</comment>
<sequence>MPTLEEFQALDAQYPSYADEFAIPTFKTMDIETSNDSDKEIIYFCGNSLGLMPKSTRKAINDELDAWAYRGVESHFRHHGAKTEGKTSWVDIDLPLVPLLAPIVGAKESEVAVMGSLTSNLNALMVAFYQPKDRKRKILFEKGSFPSDYYAIYNQIRLKNLDPEDCILQLSPRDKEYYLRTEDILQTITEQHEEIALVMLPGIQYYTGQLFDIEQITKHAKQFNIVVGWDLAHAAGNAPLELHSWDVDFATWCSYKYFNSGPGGISGIFVHEKHNQGSTEDEGFVPRLAGWWGNNSQRRFQMLENFEPIPSALGFRQSNPSVIDVVSLGSSLKIFQKAGIKNLREKSVKLTNYLETLLLASKYYIPVDQSFAETGRNGFTILTPNAPEERGAQLSLLLIPQTTSEKEGIMEEVNGYLHSNGIVCDERRPDVIRVAPVPLYNTFEQVWRFVQLLNEAFEKVSK</sequence>
<dbReference type="InterPro" id="IPR015422">
    <property type="entry name" value="PyrdxlP-dep_Trfase_small"/>
</dbReference>
<dbReference type="Pfam" id="PF22580">
    <property type="entry name" value="KYNU_C"/>
    <property type="match status" value="1"/>
</dbReference>
<keyword evidence="2 4" id="KW-0378">Hydrolase</keyword>
<reference evidence="6" key="1">
    <citation type="journal article" date="2021" name="Open Biol.">
        <title>Shared evolutionary footprints suggest mitochondrial oxidative damage underlies multiple complex I losses in fungi.</title>
        <authorList>
            <person name="Schikora-Tamarit M.A."/>
            <person name="Marcet-Houben M."/>
            <person name="Nosek J."/>
            <person name="Gabaldon T."/>
        </authorList>
    </citation>
    <scope>NUCLEOTIDE SEQUENCE</scope>
    <source>
        <strain evidence="6">CBS2887</strain>
    </source>
</reference>
<comment type="function">
    <text evidence="4 5">Catalyzes the cleavage of L-kynurenine (L-Kyn) and L-3-hydroxykynurenine (L-3OHKyn) into anthranilic acid (AA) and 3-hydroxyanthranilic acid (3-OHAA), respectively.</text>
</comment>
<dbReference type="InterPro" id="IPR015421">
    <property type="entry name" value="PyrdxlP-dep_Trfase_major"/>
</dbReference>
<protein>
    <recommendedName>
        <fullName evidence="4 5">Kynureninase</fullName>
        <ecNumber evidence="4 5">3.7.1.3</ecNumber>
    </recommendedName>
    <alternativeName>
        <fullName evidence="4">Biosynthesis of nicotinic acid protein 5</fullName>
    </alternativeName>
    <alternativeName>
        <fullName evidence="4">L-kynurenine hydrolase</fullName>
    </alternativeName>
</protein>
<name>A0A9P8Q1D3_WICPI</name>
<comment type="caution">
    <text evidence="4">Lacks conserved residue(s) required for the propagation of feature annotation.</text>
</comment>